<organism evidence="3 4">
    <name type="scientific">Candidatus Gottesmanbacteria bacterium RIFCSPLOWO2_01_FULL_49_10</name>
    <dbReference type="NCBI Taxonomy" id="1798396"/>
    <lineage>
        <taxon>Bacteria</taxon>
        <taxon>Candidatus Gottesmaniibacteriota</taxon>
    </lineage>
</organism>
<feature type="binding site" evidence="2">
    <location>
        <position position="30"/>
    </location>
    <ligand>
        <name>substrate</name>
    </ligand>
</feature>
<dbReference type="Gene3D" id="3.40.1180.10">
    <property type="entry name" value="Decaprenyl diphosphate synthase-like"/>
    <property type="match status" value="1"/>
</dbReference>
<dbReference type="PANTHER" id="PTHR10291:SF0">
    <property type="entry name" value="DEHYDRODOLICHYL DIPHOSPHATE SYNTHASE 2"/>
    <property type="match status" value="1"/>
</dbReference>
<feature type="binding site" evidence="2">
    <location>
        <begin position="209"/>
        <end position="211"/>
    </location>
    <ligand>
        <name>substrate</name>
    </ligand>
</feature>
<feature type="binding site" evidence="2">
    <location>
        <position position="222"/>
    </location>
    <ligand>
        <name>Mg(2+)</name>
        <dbReference type="ChEBI" id="CHEBI:18420"/>
    </ligand>
</feature>
<dbReference type="PROSITE" id="PS01066">
    <property type="entry name" value="UPP_SYNTHASE"/>
    <property type="match status" value="1"/>
</dbReference>
<dbReference type="InterPro" id="IPR001441">
    <property type="entry name" value="UPP_synth-like"/>
</dbReference>
<comment type="subunit">
    <text evidence="2">Homodimer.</text>
</comment>
<feature type="binding site" evidence="2">
    <location>
        <position position="18"/>
    </location>
    <ligand>
        <name>substrate</name>
    </ligand>
</feature>
<feature type="active site" description="Proton acceptor" evidence="2">
    <location>
        <position position="62"/>
    </location>
</feature>
<dbReference type="Proteomes" id="UP000176409">
    <property type="component" value="Unassembled WGS sequence"/>
</dbReference>
<comment type="caution">
    <text evidence="3">The sequence shown here is derived from an EMBL/GenBank/DDBJ whole genome shotgun (WGS) entry which is preliminary data.</text>
</comment>
<feature type="binding site" evidence="2">
    <location>
        <position position="63"/>
    </location>
    <ligand>
        <name>substrate</name>
    </ligand>
</feature>
<comment type="function">
    <text evidence="2">Catalyzes the condensation of isopentenyl diphosphate (IPP) with allylic pyrophosphates generating different type of terpenoids.</text>
</comment>
<dbReference type="CDD" id="cd00475">
    <property type="entry name" value="Cis_IPPS"/>
    <property type="match status" value="1"/>
</dbReference>
<feature type="binding site" evidence="2">
    <location>
        <begin position="59"/>
        <end position="61"/>
    </location>
    <ligand>
        <name>substrate</name>
    </ligand>
</feature>
<protein>
    <recommendedName>
        <fullName evidence="2">Isoprenyl transferase</fullName>
        <ecNumber evidence="2">2.5.1.-</ecNumber>
    </recommendedName>
</protein>
<feature type="binding site" evidence="2">
    <location>
        <position position="13"/>
    </location>
    <ligand>
        <name>Mg(2+)</name>
        <dbReference type="ChEBI" id="CHEBI:18420"/>
    </ligand>
</feature>
<proteinExistence type="inferred from homology"/>
<dbReference type="PANTHER" id="PTHR10291">
    <property type="entry name" value="DEHYDRODOLICHYL DIPHOSPHATE SYNTHASE FAMILY MEMBER"/>
    <property type="match status" value="1"/>
</dbReference>
<reference evidence="3 4" key="1">
    <citation type="journal article" date="2016" name="Nat. Commun.">
        <title>Thousands of microbial genomes shed light on interconnected biogeochemical processes in an aquifer system.</title>
        <authorList>
            <person name="Anantharaman K."/>
            <person name="Brown C.T."/>
            <person name="Hug L.A."/>
            <person name="Sharon I."/>
            <person name="Castelle C.J."/>
            <person name="Probst A.J."/>
            <person name="Thomas B.C."/>
            <person name="Singh A."/>
            <person name="Wilkins M.J."/>
            <person name="Karaoz U."/>
            <person name="Brodie E.L."/>
            <person name="Williams K.H."/>
            <person name="Hubbard S.S."/>
            <person name="Banfield J.F."/>
        </authorList>
    </citation>
    <scope>NUCLEOTIDE SEQUENCE [LARGE SCALE GENOMIC DNA]</scope>
</reference>
<accession>A0A1F6B1I6</accession>
<evidence type="ECO:0000256" key="1">
    <source>
        <dbReference type="ARBA" id="ARBA00022679"/>
    </source>
</evidence>
<name>A0A1F6B1I6_9BACT</name>
<feature type="binding site" evidence="2">
    <location>
        <position position="203"/>
    </location>
    <ligand>
        <name>substrate</name>
    </ligand>
</feature>
<dbReference type="GO" id="GO:0045547">
    <property type="term" value="F:ditrans,polycis-polyprenyl diphosphate synthase [(2E,6E)-farnesyl diphosphate specific] activity"/>
    <property type="evidence" value="ECO:0007669"/>
    <property type="project" value="TreeGrafter"/>
</dbReference>
<comment type="similarity">
    <text evidence="2">Belongs to the UPP synthase family.</text>
</comment>
<dbReference type="InterPro" id="IPR018520">
    <property type="entry name" value="UPP_synth-like_CS"/>
</dbReference>
<feature type="active site" evidence="2">
    <location>
        <position position="13"/>
    </location>
</feature>
<keyword evidence="1 2" id="KW-0808">Transferase</keyword>
<feature type="binding site" evidence="2">
    <location>
        <begin position="14"/>
        <end position="17"/>
    </location>
    <ligand>
        <name>substrate</name>
    </ligand>
</feature>
<comment type="caution">
    <text evidence="2">Lacks conserved residue(s) required for the propagation of feature annotation.</text>
</comment>
<dbReference type="InterPro" id="IPR036424">
    <property type="entry name" value="UPP_synth-like_sf"/>
</dbReference>
<dbReference type="AlphaFoldDB" id="A0A1F6B1I6"/>
<evidence type="ECO:0000313" key="3">
    <source>
        <dbReference type="EMBL" id="OGG30790.1"/>
    </source>
</evidence>
<evidence type="ECO:0000313" key="4">
    <source>
        <dbReference type="Proteomes" id="UP000176409"/>
    </source>
</evidence>
<keyword evidence="2" id="KW-0479">Metal-binding</keyword>
<dbReference type="SUPFAM" id="SSF64005">
    <property type="entry name" value="Undecaprenyl diphosphate synthase"/>
    <property type="match status" value="1"/>
</dbReference>
<dbReference type="GO" id="GO:0016094">
    <property type="term" value="P:polyprenol biosynthetic process"/>
    <property type="evidence" value="ECO:0007669"/>
    <property type="project" value="TreeGrafter"/>
</dbReference>
<dbReference type="EMBL" id="MFJZ01000001">
    <property type="protein sequence ID" value="OGG30790.1"/>
    <property type="molecule type" value="Genomic_DNA"/>
</dbReference>
<sequence length="254" mass="29645">MNNVPQHIGVIMDGNRRWAKAHGLSILAGHRKVVDDVLEPLIEHAAKRGVKYLTFWAWSTENWKRDRREVQGIMRLFKKNLRKRGNRLQEKGIRVRIIGDIATFDPELQKLLCELVEKTKHNTVITVVFALNYGGRDEIIRAMNKAISYQLLASLEHRRSGSAIRQGIREDKDIVAEDWRLTTDDFVNLLDTSGIPDPDLIVRTGGEERLSGFLLWQSEYSEFYFPKWFMPEFTPERLDESMEEYAKRKRRYGG</sequence>
<dbReference type="GO" id="GO:0000287">
    <property type="term" value="F:magnesium ion binding"/>
    <property type="evidence" value="ECO:0007669"/>
    <property type="project" value="UniProtKB-UniRule"/>
</dbReference>
<gene>
    <name evidence="3" type="ORF">A2973_02610</name>
</gene>
<feature type="binding site" evidence="2">
    <location>
        <position position="65"/>
    </location>
    <ligand>
        <name>substrate</name>
    </ligand>
</feature>
<dbReference type="Pfam" id="PF01255">
    <property type="entry name" value="Prenyltransf"/>
    <property type="match status" value="1"/>
</dbReference>
<dbReference type="NCBIfam" id="TIGR00055">
    <property type="entry name" value="uppS"/>
    <property type="match status" value="1"/>
</dbReference>
<dbReference type="EC" id="2.5.1.-" evidence="2"/>
<dbReference type="STRING" id="1798396.A2973_02610"/>
<keyword evidence="2" id="KW-0460">Magnesium</keyword>
<evidence type="ECO:0000256" key="2">
    <source>
        <dbReference type="HAMAP-Rule" id="MF_01139"/>
    </source>
</evidence>
<dbReference type="HAMAP" id="MF_01139">
    <property type="entry name" value="ISPT"/>
    <property type="match status" value="1"/>
</dbReference>
<comment type="cofactor">
    <cofactor evidence="2">
        <name>Mg(2+)</name>
        <dbReference type="ChEBI" id="CHEBI:18420"/>
    </cofactor>
    <text evidence="2">Binds 2 magnesium ions per subunit.</text>
</comment>